<comment type="caution">
    <text evidence="1">The sequence shown here is derived from an EMBL/GenBank/DDBJ whole genome shotgun (WGS) entry which is preliminary data.</text>
</comment>
<gene>
    <name evidence="1" type="ORF">OVY01_21760</name>
</gene>
<sequence>MRDPMGTHCKFHEMQMSWKLHAVVSWPGKPCARQCPNGQGSIEAIVDHAIFNNALFDKAIELLSYIEKETF</sequence>
<evidence type="ECO:0000313" key="2">
    <source>
        <dbReference type="Proteomes" id="UP001082899"/>
    </source>
</evidence>
<evidence type="ECO:0000313" key="1">
    <source>
        <dbReference type="EMBL" id="MCY0389772.1"/>
    </source>
</evidence>
<protein>
    <submittedName>
        <fullName evidence="1">Uncharacterized protein</fullName>
    </submittedName>
</protein>
<dbReference type="Proteomes" id="UP001082899">
    <property type="component" value="Unassembled WGS sequence"/>
</dbReference>
<organism evidence="1 2">
    <name type="scientific">Robbsia betulipollinis</name>
    <dbReference type="NCBI Taxonomy" id="2981849"/>
    <lineage>
        <taxon>Bacteria</taxon>
        <taxon>Pseudomonadati</taxon>
        <taxon>Pseudomonadota</taxon>
        <taxon>Betaproteobacteria</taxon>
        <taxon>Burkholderiales</taxon>
        <taxon>Burkholderiaceae</taxon>
        <taxon>Robbsia</taxon>
    </lineage>
</organism>
<keyword evidence="2" id="KW-1185">Reference proteome</keyword>
<name>A0ABT3ZTH0_9BURK</name>
<dbReference type="RefSeq" id="WP_267849701.1">
    <property type="nucleotide sequence ID" value="NZ_JAPMXC010000012.1"/>
</dbReference>
<proteinExistence type="predicted"/>
<dbReference type="EMBL" id="JAPMXC010000012">
    <property type="protein sequence ID" value="MCY0389772.1"/>
    <property type="molecule type" value="Genomic_DNA"/>
</dbReference>
<reference evidence="1" key="1">
    <citation type="submission" date="2022-11" db="EMBL/GenBank/DDBJ databases">
        <title>Robbsia betulipollinis sp. nov., isolated from pollen of birch (Betula pendula).</title>
        <authorList>
            <person name="Shi H."/>
            <person name="Ambika Manirajan B."/>
            <person name="Ratering S."/>
            <person name="Geissler-Plaum R."/>
            <person name="Schnell S."/>
        </authorList>
    </citation>
    <scope>NUCLEOTIDE SEQUENCE</scope>
    <source>
        <strain evidence="1">Bb-Pol-6</strain>
    </source>
</reference>
<accession>A0ABT3ZTH0</accession>